<comment type="subcellular location">
    <subcellularLocation>
        <location evidence="1">Nucleus</location>
    </subcellularLocation>
</comment>
<dbReference type="Proteomes" id="UP000266841">
    <property type="component" value="Unassembled WGS sequence"/>
</dbReference>
<dbReference type="OrthoDB" id="41954at2759"/>
<protein>
    <recommendedName>
        <fullName evidence="6">Replication factor A protein 3</fullName>
    </recommendedName>
</protein>
<evidence type="ECO:0000256" key="1">
    <source>
        <dbReference type="ARBA" id="ARBA00004123"/>
    </source>
</evidence>
<dbReference type="GO" id="GO:0006260">
    <property type="term" value="P:DNA replication"/>
    <property type="evidence" value="ECO:0007669"/>
    <property type="project" value="InterPro"/>
</dbReference>
<dbReference type="Pfam" id="PF08661">
    <property type="entry name" value="Rep_fac-A_3"/>
    <property type="match status" value="1"/>
</dbReference>
<dbReference type="GO" id="GO:0031981">
    <property type="term" value="C:nuclear lumen"/>
    <property type="evidence" value="ECO:0007669"/>
    <property type="project" value="UniProtKB-ARBA"/>
</dbReference>
<dbReference type="eggNOG" id="ENOG502SYBM">
    <property type="taxonomic scope" value="Eukaryota"/>
</dbReference>
<sequence length="113" mass="12061">MSAVDGGYPRLNASMLQTGQWGDAIISVVGKTVGFDGSSVSFECADGGKIQVGNIPPEFEFTPGKAVEIVGAAQADGTVQRELTEGFDFDNYNQLISKVMNQPKYQDLFGYTA</sequence>
<dbReference type="AlphaFoldDB" id="K0SCA1"/>
<organism evidence="4 5">
    <name type="scientific">Thalassiosira oceanica</name>
    <name type="common">Marine diatom</name>
    <dbReference type="NCBI Taxonomy" id="159749"/>
    <lineage>
        <taxon>Eukaryota</taxon>
        <taxon>Sar</taxon>
        <taxon>Stramenopiles</taxon>
        <taxon>Ochrophyta</taxon>
        <taxon>Bacillariophyta</taxon>
        <taxon>Coscinodiscophyceae</taxon>
        <taxon>Thalassiosirophycidae</taxon>
        <taxon>Thalassiosirales</taxon>
        <taxon>Thalassiosiraceae</taxon>
        <taxon>Thalassiosira</taxon>
    </lineage>
</organism>
<dbReference type="GO" id="GO:0003677">
    <property type="term" value="F:DNA binding"/>
    <property type="evidence" value="ECO:0007669"/>
    <property type="project" value="InterPro"/>
</dbReference>
<dbReference type="Gene3D" id="2.40.50.140">
    <property type="entry name" value="Nucleic acid-binding proteins"/>
    <property type="match status" value="1"/>
</dbReference>
<evidence type="ECO:0000256" key="3">
    <source>
        <dbReference type="ARBA" id="ARBA00023242"/>
    </source>
</evidence>
<proteinExistence type="inferred from homology"/>
<evidence type="ECO:0000313" key="4">
    <source>
        <dbReference type="EMBL" id="EJK58571.1"/>
    </source>
</evidence>
<dbReference type="EMBL" id="AGNL01024872">
    <property type="protein sequence ID" value="EJK58571.1"/>
    <property type="molecule type" value="Genomic_DNA"/>
</dbReference>
<accession>K0SCA1</accession>
<name>K0SCA1_THAOC</name>
<dbReference type="GO" id="GO:0006310">
    <property type="term" value="P:DNA recombination"/>
    <property type="evidence" value="ECO:0007669"/>
    <property type="project" value="InterPro"/>
</dbReference>
<keyword evidence="5" id="KW-1185">Reference proteome</keyword>
<evidence type="ECO:0000313" key="5">
    <source>
        <dbReference type="Proteomes" id="UP000266841"/>
    </source>
</evidence>
<dbReference type="OMA" id="HLMDENT"/>
<comment type="caution">
    <text evidence="4">The sequence shown here is derived from an EMBL/GenBank/DDBJ whole genome shotgun (WGS) entry which is preliminary data.</text>
</comment>
<dbReference type="InterPro" id="IPR013970">
    <property type="entry name" value="Rfa2"/>
</dbReference>
<keyword evidence="3" id="KW-0539">Nucleus</keyword>
<reference evidence="4 5" key="1">
    <citation type="journal article" date="2012" name="Genome Biol.">
        <title>Genome and low-iron response of an oceanic diatom adapted to chronic iron limitation.</title>
        <authorList>
            <person name="Lommer M."/>
            <person name="Specht M."/>
            <person name="Roy A.S."/>
            <person name="Kraemer L."/>
            <person name="Andreson R."/>
            <person name="Gutowska M.A."/>
            <person name="Wolf J."/>
            <person name="Bergner S.V."/>
            <person name="Schilhabel M.B."/>
            <person name="Klostermeier U.C."/>
            <person name="Beiko R.G."/>
            <person name="Rosenstiel P."/>
            <person name="Hippler M."/>
            <person name="Laroche J."/>
        </authorList>
    </citation>
    <scope>NUCLEOTIDE SEQUENCE [LARGE SCALE GENOMIC DNA]</scope>
    <source>
        <strain evidence="4 5">CCMP1005</strain>
    </source>
</reference>
<gene>
    <name evidence="4" type="ORF">THAOC_21296</name>
</gene>
<dbReference type="InterPro" id="IPR012340">
    <property type="entry name" value="NA-bd_OB-fold"/>
</dbReference>
<dbReference type="GO" id="GO:0006281">
    <property type="term" value="P:DNA repair"/>
    <property type="evidence" value="ECO:0007669"/>
    <property type="project" value="InterPro"/>
</dbReference>
<evidence type="ECO:0000256" key="2">
    <source>
        <dbReference type="ARBA" id="ARBA00009761"/>
    </source>
</evidence>
<comment type="similarity">
    <text evidence="2">Belongs to the replication factor A protein 3 family.</text>
</comment>
<evidence type="ECO:0008006" key="6">
    <source>
        <dbReference type="Google" id="ProtNLM"/>
    </source>
</evidence>